<evidence type="ECO:0000256" key="2">
    <source>
        <dbReference type="ARBA" id="ARBA00002704"/>
    </source>
</evidence>
<sequence length="108" mass="11639">MSLVTTHVLDAAQGRPAVGVPVVLAAQRESGWQTLARGHTDTDGRVRELGPDELAAGVYRLTFDTDACFAGAGFYPEITVTFRITDPTAHHHVPILLSPFAFTTYRGS</sequence>
<dbReference type="PROSITE" id="PS00768">
    <property type="entry name" value="TRANSTHYRETIN_1"/>
    <property type="match status" value="1"/>
</dbReference>
<dbReference type="PANTHER" id="PTHR10395">
    <property type="entry name" value="URICASE AND TRANSTHYRETIN-RELATED"/>
    <property type="match status" value="1"/>
</dbReference>
<evidence type="ECO:0000256" key="3">
    <source>
        <dbReference type="ARBA" id="ARBA00009850"/>
    </source>
</evidence>
<dbReference type="EMBL" id="VUOB01000065">
    <property type="protein sequence ID" value="KAA2253632.1"/>
    <property type="molecule type" value="Genomic_DNA"/>
</dbReference>
<proteinExistence type="inferred from homology"/>
<dbReference type="EC" id="3.5.2.17" evidence="8"/>
<dbReference type="GO" id="GO:0006144">
    <property type="term" value="P:purine nucleobase metabolic process"/>
    <property type="evidence" value="ECO:0007669"/>
    <property type="project" value="UniProtKB-KW"/>
</dbReference>
<gene>
    <name evidence="10" type="primary">uraH</name>
    <name evidence="10" type="ORF">F0L68_33050</name>
</gene>
<protein>
    <recommendedName>
        <fullName evidence="8">5-hydroxyisourate hydrolase</fullName>
        <shortName evidence="8">HIU hydrolase</shortName>
        <shortName evidence="8">HIUHase</shortName>
        <ecNumber evidence="8">3.5.2.17</ecNumber>
    </recommendedName>
</protein>
<comment type="caution">
    <text evidence="10">The sequence shown here is derived from an EMBL/GenBank/DDBJ whole genome shotgun (WGS) entry which is preliminary data.</text>
</comment>
<dbReference type="Pfam" id="PF00576">
    <property type="entry name" value="Transthyretin"/>
    <property type="match status" value="1"/>
</dbReference>
<feature type="domain" description="Transthyretin/hydroxyisourate hydrolase" evidence="9">
    <location>
        <begin position="4"/>
        <end position="107"/>
    </location>
</feature>
<dbReference type="Gene3D" id="2.60.40.180">
    <property type="entry name" value="Transthyretin/hydroxyisourate hydrolase domain"/>
    <property type="match status" value="1"/>
</dbReference>
<dbReference type="InterPro" id="IPR000895">
    <property type="entry name" value="Transthyretin/HIU_hydrolase"/>
</dbReference>
<comment type="similarity">
    <text evidence="3 8">Belongs to the transthyretin family. 5-hydroxyisourate hydrolase subfamily.</text>
</comment>
<evidence type="ECO:0000256" key="7">
    <source>
        <dbReference type="PIRSR" id="PIRSR600895-51"/>
    </source>
</evidence>
<dbReference type="InterPro" id="IPR023418">
    <property type="entry name" value="Thyroxine_BS"/>
</dbReference>
<organism evidence="10 11">
    <name type="scientific">Solihabitans fulvus</name>
    <dbReference type="NCBI Taxonomy" id="1892852"/>
    <lineage>
        <taxon>Bacteria</taxon>
        <taxon>Bacillati</taxon>
        <taxon>Actinomycetota</taxon>
        <taxon>Actinomycetes</taxon>
        <taxon>Pseudonocardiales</taxon>
        <taxon>Pseudonocardiaceae</taxon>
        <taxon>Solihabitans</taxon>
    </lineage>
</organism>
<keyword evidence="11" id="KW-1185">Reference proteome</keyword>
<evidence type="ECO:0000256" key="4">
    <source>
        <dbReference type="ARBA" id="ARBA00011881"/>
    </source>
</evidence>
<comment type="subunit">
    <text evidence="4 8">Homotetramer.</text>
</comment>
<feature type="binding site" evidence="7">
    <location>
        <position position="7"/>
    </location>
    <ligand>
        <name>substrate</name>
    </ligand>
</feature>
<dbReference type="InterPro" id="IPR036817">
    <property type="entry name" value="Transthyretin/HIU_hydrolase_sf"/>
</dbReference>
<dbReference type="RefSeq" id="WP_149853796.1">
    <property type="nucleotide sequence ID" value="NZ_VUOB01000065.1"/>
</dbReference>
<comment type="catalytic activity">
    <reaction evidence="1 8">
        <text>5-hydroxyisourate + H2O = 5-hydroxy-2-oxo-4-ureido-2,5-dihydro-1H-imidazole-5-carboxylate + H(+)</text>
        <dbReference type="Rhea" id="RHEA:23736"/>
        <dbReference type="ChEBI" id="CHEBI:15377"/>
        <dbReference type="ChEBI" id="CHEBI:15378"/>
        <dbReference type="ChEBI" id="CHEBI:18072"/>
        <dbReference type="ChEBI" id="CHEBI:58639"/>
        <dbReference type="EC" id="3.5.2.17"/>
    </reaction>
</comment>
<feature type="binding site" evidence="7">
    <location>
        <position position="45"/>
    </location>
    <ligand>
        <name>substrate</name>
    </ligand>
</feature>
<comment type="function">
    <text evidence="2">Catalyzes the hydrolysis of 5-hydroxyisourate (HIU) to 2-oxo-4-hydroxy-4-carboxy-5-ureidoimidazoline (OHCU).</text>
</comment>
<evidence type="ECO:0000256" key="5">
    <source>
        <dbReference type="ARBA" id="ARBA00022631"/>
    </source>
</evidence>
<evidence type="ECO:0000313" key="11">
    <source>
        <dbReference type="Proteomes" id="UP000323454"/>
    </source>
</evidence>
<dbReference type="SMART" id="SM00095">
    <property type="entry name" value="TR_THY"/>
    <property type="match status" value="1"/>
</dbReference>
<feature type="binding site" evidence="7">
    <location>
        <position position="105"/>
    </location>
    <ligand>
        <name>substrate</name>
    </ligand>
</feature>
<evidence type="ECO:0000313" key="10">
    <source>
        <dbReference type="EMBL" id="KAA2253632.1"/>
    </source>
</evidence>
<dbReference type="Proteomes" id="UP000323454">
    <property type="component" value="Unassembled WGS sequence"/>
</dbReference>
<dbReference type="SUPFAM" id="SSF49472">
    <property type="entry name" value="Transthyretin (synonym: prealbumin)"/>
    <property type="match status" value="1"/>
</dbReference>
<evidence type="ECO:0000256" key="6">
    <source>
        <dbReference type="ARBA" id="ARBA00022801"/>
    </source>
</evidence>
<dbReference type="InterPro" id="IPR023416">
    <property type="entry name" value="Transthyretin/HIU_hydrolase_d"/>
</dbReference>
<evidence type="ECO:0000259" key="9">
    <source>
        <dbReference type="SMART" id="SM00095"/>
    </source>
</evidence>
<evidence type="ECO:0000256" key="1">
    <source>
        <dbReference type="ARBA" id="ARBA00001043"/>
    </source>
</evidence>
<dbReference type="NCBIfam" id="TIGR02962">
    <property type="entry name" value="hdxy_isourate"/>
    <property type="match status" value="1"/>
</dbReference>
<reference evidence="10 11" key="1">
    <citation type="submission" date="2019-09" db="EMBL/GenBank/DDBJ databases">
        <title>Goodfellowia gen. nov., a new genus of the Pseudonocardineae related to Actinoalloteichus, containing Goodfellowia coeruleoviolacea gen. nov., comb. nov. gen. nov., comb. nov.</title>
        <authorList>
            <person name="Labeda D."/>
        </authorList>
    </citation>
    <scope>NUCLEOTIDE SEQUENCE [LARGE SCALE GENOMIC DNA]</scope>
    <source>
        <strain evidence="10 11">AN110305</strain>
    </source>
</reference>
<keyword evidence="5 8" id="KW-0659">Purine metabolism</keyword>
<dbReference type="AlphaFoldDB" id="A0A5B2WSF6"/>
<evidence type="ECO:0000256" key="8">
    <source>
        <dbReference type="RuleBase" id="RU361270"/>
    </source>
</evidence>
<dbReference type="OrthoDB" id="9792386at2"/>
<dbReference type="GO" id="GO:0033971">
    <property type="term" value="F:hydroxyisourate hydrolase activity"/>
    <property type="evidence" value="ECO:0007669"/>
    <property type="project" value="UniProtKB-EC"/>
</dbReference>
<keyword evidence="6 8" id="KW-0378">Hydrolase</keyword>
<dbReference type="PRINTS" id="PR00189">
    <property type="entry name" value="TRNSTHYRETIN"/>
</dbReference>
<name>A0A5B2WSF6_9PSEU</name>
<dbReference type="PANTHER" id="PTHR10395:SF7">
    <property type="entry name" value="5-HYDROXYISOURATE HYDROLASE"/>
    <property type="match status" value="1"/>
</dbReference>
<dbReference type="CDD" id="cd05822">
    <property type="entry name" value="TLP_HIUase"/>
    <property type="match status" value="1"/>
</dbReference>
<dbReference type="InterPro" id="IPR014306">
    <property type="entry name" value="Hydroxyisourate_hydrolase"/>
</dbReference>
<accession>A0A5B2WSF6</accession>
<reference evidence="10 11" key="2">
    <citation type="submission" date="2019-09" db="EMBL/GenBank/DDBJ databases">
        <authorList>
            <person name="Jin C."/>
        </authorList>
    </citation>
    <scope>NUCLEOTIDE SEQUENCE [LARGE SCALE GENOMIC DNA]</scope>
    <source>
        <strain evidence="10 11">AN110305</strain>
    </source>
</reference>